<comment type="caution">
    <text evidence="1">The sequence shown here is derived from an EMBL/GenBank/DDBJ whole genome shotgun (WGS) entry which is preliminary data.</text>
</comment>
<reference evidence="1" key="1">
    <citation type="submission" date="2023-04" db="EMBL/GenBank/DDBJ databases">
        <title>Draft Genome sequencing of Naganishia species isolated from polar environments using Oxford Nanopore Technology.</title>
        <authorList>
            <person name="Leo P."/>
            <person name="Venkateswaran K."/>
        </authorList>
    </citation>
    <scope>NUCLEOTIDE SEQUENCE</scope>
    <source>
        <strain evidence="1">MNA-CCFEE 5423</strain>
    </source>
</reference>
<gene>
    <name evidence="1" type="ORF">QFC21_000330</name>
</gene>
<keyword evidence="2" id="KW-1185">Reference proteome</keyword>
<evidence type="ECO:0000313" key="2">
    <source>
        <dbReference type="Proteomes" id="UP001227268"/>
    </source>
</evidence>
<protein>
    <submittedName>
        <fullName evidence="1">Uncharacterized protein</fullName>
    </submittedName>
</protein>
<accession>A0ACC2WCU9</accession>
<proteinExistence type="predicted"/>
<sequence>MDDESHATPSSGMISLVPRSVAKRKNRSPANNVRDTTPRELPKAFELVNTDDARSCDSRPAPPSSKLSQAALGLLVSLITVHLTECLISDEFKLKLRTPQGYTNINLLLQQLQDVASYTPASVATALSTYPDLYRVRLATAKLLPAAHPTRWAVPPDQSNQHHDAQLRGGGYGMQFLDGQRRARISTEELEQNSIFLDNVPPQYATGKEGILRLLSEVAPTLVDPTIILGIGGIASTPAADTGGSAEGCLPMRHVVIVFNSKANAEIALRTISGEDADLHNGIVARLRKLGCVAKTIGELQDLRLEYLRYQAHVREILDQSVPDAEDQENDHVQSVHQRTRHEEVVTSTDRYPHHCLIFLRNLPDTTNKTEIKAKLDVYLDGDKVDYVDWKKGQITAYVRVLRPVHASKIIGGLNNEAKDDTMKAELLVDKQEEIYWMKLPEKIRAAALQVHQ</sequence>
<dbReference type="Proteomes" id="UP001227268">
    <property type="component" value="Unassembled WGS sequence"/>
</dbReference>
<organism evidence="1 2">
    <name type="scientific">Naganishia friedmannii</name>
    <dbReference type="NCBI Taxonomy" id="89922"/>
    <lineage>
        <taxon>Eukaryota</taxon>
        <taxon>Fungi</taxon>
        <taxon>Dikarya</taxon>
        <taxon>Basidiomycota</taxon>
        <taxon>Agaricomycotina</taxon>
        <taxon>Tremellomycetes</taxon>
        <taxon>Filobasidiales</taxon>
        <taxon>Filobasidiaceae</taxon>
        <taxon>Naganishia</taxon>
    </lineage>
</organism>
<name>A0ACC2WCU9_9TREE</name>
<evidence type="ECO:0000313" key="1">
    <source>
        <dbReference type="EMBL" id="KAJ9109004.1"/>
    </source>
</evidence>
<dbReference type="EMBL" id="JASBWT010000001">
    <property type="protein sequence ID" value="KAJ9109004.1"/>
    <property type="molecule type" value="Genomic_DNA"/>
</dbReference>